<dbReference type="GO" id="GO:0016787">
    <property type="term" value="F:hydrolase activity"/>
    <property type="evidence" value="ECO:0007669"/>
    <property type="project" value="UniProtKB-KW"/>
</dbReference>
<reference evidence="3" key="1">
    <citation type="submission" date="2016-10" db="EMBL/GenBank/DDBJ databases">
        <authorList>
            <person name="Varghese N."/>
            <person name="Submissions S."/>
        </authorList>
    </citation>
    <scope>NUCLEOTIDE SEQUENCE [LARGE SCALE GENOMIC DNA]</scope>
    <source>
        <strain evidence="3">CGMCC 1.6854</strain>
    </source>
</reference>
<dbReference type="Proteomes" id="UP000199544">
    <property type="component" value="Unassembled WGS sequence"/>
</dbReference>
<dbReference type="EMBL" id="FNHW01000001">
    <property type="protein sequence ID" value="SDM72315.1"/>
    <property type="molecule type" value="Genomic_DNA"/>
</dbReference>
<dbReference type="Pfam" id="PF01738">
    <property type="entry name" value="DLH"/>
    <property type="match status" value="1"/>
</dbReference>
<dbReference type="Gene3D" id="3.40.50.1820">
    <property type="entry name" value="alpha/beta hydrolase"/>
    <property type="match status" value="1"/>
</dbReference>
<name>A0A1G9VKG6_9BACL</name>
<gene>
    <name evidence="2" type="ORF">SAMN04488137_1626</name>
</gene>
<dbReference type="OrthoDB" id="115291at2"/>
<feature type="domain" description="Dienelactone hydrolase" evidence="1">
    <location>
        <begin position="9"/>
        <end position="195"/>
    </location>
</feature>
<dbReference type="InterPro" id="IPR051049">
    <property type="entry name" value="Dienelactone_hydrolase-like"/>
</dbReference>
<dbReference type="RefSeq" id="WP_090233790.1">
    <property type="nucleotide sequence ID" value="NZ_FNHW01000001.1"/>
</dbReference>
<dbReference type="InterPro" id="IPR029058">
    <property type="entry name" value="AB_hydrolase_fold"/>
</dbReference>
<dbReference type="PANTHER" id="PTHR46623">
    <property type="entry name" value="CARBOXYMETHYLENEBUTENOLIDASE-RELATED"/>
    <property type="match status" value="1"/>
</dbReference>
<dbReference type="InterPro" id="IPR002925">
    <property type="entry name" value="Dienelactn_hydro"/>
</dbReference>
<keyword evidence="3" id="KW-1185">Reference proteome</keyword>
<sequence>MINIHNNSNTVIIIVHEIYGINNHMINICQSLSQKNFDVICPNLLDDEAPFEYSQEELAYRNFIENIGFMNASNQIKNVLLHIKDNYEKVYIVGFSVGATIAWLCSEEDGLDGIVGYYGSQIRNYLGIEPLCPTMLLFPEEEKSFNVDGLIISLEKKNIEVHKFNGQHGFCDPYSQKYNIKSAQKAFNRMVEFFLKH</sequence>
<evidence type="ECO:0000313" key="3">
    <source>
        <dbReference type="Proteomes" id="UP000199544"/>
    </source>
</evidence>
<evidence type="ECO:0000259" key="1">
    <source>
        <dbReference type="Pfam" id="PF01738"/>
    </source>
</evidence>
<dbReference type="SUPFAM" id="SSF53474">
    <property type="entry name" value="alpha/beta-Hydrolases"/>
    <property type="match status" value="1"/>
</dbReference>
<organism evidence="2 3">
    <name type="scientific">Fictibacillus solisalsi</name>
    <dbReference type="NCBI Taxonomy" id="459525"/>
    <lineage>
        <taxon>Bacteria</taxon>
        <taxon>Bacillati</taxon>
        <taxon>Bacillota</taxon>
        <taxon>Bacilli</taxon>
        <taxon>Bacillales</taxon>
        <taxon>Fictibacillaceae</taxon>
        <taxon>Fictibacillus</taxon>
    </lineage>
</organism>
<accession>A0A1G9VKG6</accession>
<protein>
    <submittedName>
        <fullName evidence="2">Dienelactone hydrolase</fullName>
    </submittedName>
</protein>
<dbReference type="AlphaFoldDB" id="A0A1G9VKG6"/>
<dbReference type="PANTHER" id="PTHR46623:SF6">
    <property type="entry name" value="ALPHA_BETA-HYDROLASES SUPERFAMILY PROTEIN"/>
    <property type="match status" value="1"/>
</dbReference>
<keyword evidence="2" id="KW-0378">Hydrolase</keyword>
<dbReference type="STRING" id="459525.SAMN04488137_1626"/>
<proteinExistence type="predicted"/>
<evidence type="ECO:0000313" key="2">
    <source>
        <dbReference type="EMBL" id="SDM72315.1"/>
    </source>
</evidence>